<accession>A0A429XRA0</accession>
<organism evidence="2 3">
    <name type="scientific">Candidatus Aquarickettsia rohweri</name>
    <dbReference type="NCBI Taxonomy" id="2602574"/>
    <lineage>
        <taxon>Bacteria</taxon>
        <taxon>Pseudomonadati</taxon>
        <taxon>Pseudomonadota</taxon>
        <taxon>Alphaproteobacteria</taxon>
        <taxon>Rickettsiales</taxon>
        <taxon>Candidatus Midichloriaceae</taxon>
        <taxon>Candidatus Aquarickettsia</taxon>
    </lineage>
</organism>
<evidence type="ECO:0000313" key="2">
    <source>
        <dbReference type="EMBL" id="RST69241.1"/>
    </source>
</evidence>
<comment type="caution">
    <text evidence="2">The sequence shown here is derived from an EMBL/GenBank/DDBJ whole genome shotgun (WGS) entry which is preliminary data.</text>
</comment>
<name>A0A429XRA0_9RICK</name>
<sequence>MNNLSYSQASIIGITAGIFIPIVYSAYDYFYKNKFISNDHYSKVSDFSPNDVCTIFQKQWGVTNASSIKPILSTINVGPCVVIAIFEEDISNSTFNKAALFHYDDNTKREDLKKILDICIEVFNFDLNALKVLLIGGWSKIPESKKVSAKIRASRQE</sequence>
<keyword evidence="3" id="KW-1185">Reference proteome</keyword>
<reference evidence="3" key="1">
    <citation type="submission" date="2018-11" db="EMBL/GenBank/DDBJ databases">
        <title>Phylogenetic, genomic, and biogeographic characterization of a novel and ubiquitous marine invertebrate-associated Rickettsiales parasite, Candidatus Marinoinvertebrata rohwerii, gen. nov., sp. nov.</title>
        <authorList>
            <person name="Klinges J.G."/>
            <person name="Rosales S.M."/>
            <person name="Mcminds R."/>
            <person name="Shaver E.C."/>
            <person name="Shantz A."/>
            <person name="Peters E.C."/>
            <person name="Burkepile D.E."/>
            <person name="Silliman B.R."/>
            <person name="Vega Thurber R.L."/>
        </authorList>
    </citation>
    <scope>NUCLEOTIDE SEQUENCE [LARGE SCALE GENOMIC DNA]</scope>
    <source>
        <strain evidence="3">a_cerv_44</strain>
    </source>
</reference>
<proteinExistence type="predicted"/>
<dbReference type="Proteomes" id="UP000279470">
    <property type="component" value="Unassembled WGS sequence"/>
</dbReference>
<feature type="transmembrane region" description="Helical" evidence="1">
    <location>
        <begin position="6"/>
        <end position="27"/>
    </location>
</feature>
<dbReference type="RefSeq" id="WP_126044578.1">
    <property type="nucleotide sequence ID" value="NZ_RXFM01000024.1"/>
</dbReference>
<dbReference type="AlphaFoldDB" id="A0A429XRA0"/>
<dbReference type="EMBL" id="RXFM01000024">
    <property type="protein sequence ID" value="RST69241.1"/>
    <property type="molecule type" value="Genomic_DNA"/>
</dbReference>
<keyword evidence="1" id="KW-1133">Transmembrane helix</keyword>
<keyword evidence="1" id="KW-0812">Transmembrane</keyword>
<keyword evidence="1" id="KW-0472">Membrane</keyword>
<evidence type="ECO:0000256" key="1">
    <source>
        <dbReference type="SAM" id="Phobius"/>
    </source>
</evidence>
<gene>
    <name evidence="2" type="ORF">EIC27_02505</name>
</gene>
<evidence type="ECO:0000313" key="3">
    <source>
        <dbReference type="Proteomes" id="UP000279470"/>
    </source>
</evidence>
<protein>
    <submittedName>
        <fullName evidence="2">Uncharacterized protein</fullName>
    </submittedName>
</protein>